<name>A0A8E0RSB8_9TREM</name>
<sequence length="2214" mass="238527">LLFTQAGATQLDDFVFTLICKCPTEMVDTLVSTINRHLIADVPGVADKFGKPATSHGFLSRPKNPTPEEMRFVAGRFVRSVARIYVAMSLELTADHKKKKNRLLLTQLAPLDVCRHVLSRLAPVALVELPQLAAGLLTPVRTGTLRPSVPFSLMTQSVDAVQGLEQFFALERSSHSRHRLLQLTEHPRAMETTGRPTESQGSSRSAEENRTNSSEAQDLPRSTRRSTTLESQVPPTQSGPQTHRPTMISSLRVQLSAPEESISETRVAASEVVSTYNPNAFGSGSLNDPSVLTMQMQSTIRDIDRDRESSGPLDVTDQVDPPSGDNLTDSTHLFVISEFGHNNSENDERQSHSFSFRRSLRRPYDVLSDTTEAMDESASGPSIIEPTLDGSDHLSDTSSSISHVRRPQIAEVYSTSDGYPKRRRTITPASVSPTRLTDEATTYPVSQEGNVPAPDDDESKVSYALLDADDPASQASSTGATVATIGGSTMDFDQGSDITNGSVETVFNSRVERTASSEFTVNSLSLRPEQVESVPDLPTPVELVGTGRSDEFSYGELLNSVVNVYQSTLAEGSTDVASSVDVGSRSTSPTWTTWHRNSVFSRLSSRGQSSSGSAEENATPVTSSSAGLTVPSRRIMNAESINASQNPTTASTTTGTTSGGQQSTRTGLNSGRRTVPSIISLLPTSSASSNSPALIVSTSGNSGANAAPIGDSGSTSENGCVIHTQVLLSRAFGCLIRVIADLIVELHEELINMSTMRRCASVPAAMIAGPSVYEQQRQQHPYNTGGSCNTNSNNTPTSSSNTNLHPLTLLLSSPMSSSNLTSSVTTLNSRSYGPTIPDPQRGPLNQSGQTSGSYGLNFGSSSSSALTRLTPTLRSTHGARNSLVSHTELAELVAAIGVVLCPIWQWLTHALDNLEAQLRYSTAWNAQFPGKQASNANGNSISTASDVFRMNVKFIWFSSQPISNRQSVSRTATNRLPTVSNSATGVNYALDGENHGSIQATVLGQRQEFLSYVFSLMRATSGDHGDSAPFIGVPMHKHLAYVLDALVYFFKAFESAWPSGVMPQLVELNHRLGVDVSPHARDVTASQLSGLGSVGGSDQYTTPRDSCVSLAGLENASQALVGRMAQREDIFFQRSESVLSLSGLGLDLVETALTESLPLALQPHRLHPTSTRTELFGSARFQPTALRDSSFSDVSSSWPLQLNSVFSAWGDRVLTGGNRTLTSDEKRLSTSRETKSHIVNLEDEQLLSGGGFLDSIGHSATLLSRWCLSLEFFGRHFSGDVGAEHRSYILELGGFTVKEARFRKHMERLRNSERRDLTLEVERERASLILCTVRQLNAEYAKRQSQTNQSPVSGGLSTPPTGIGRYSISYNSVGQQSSSGAGGLRANTSGNTPVAVAFLLGTTTDSPLLGTLFGASPAPSASLVSSASLNQIQPAVLSCHRVKVTFKDEPGEGSGVARSFFTAFSEAVLSQESLPQLNALLTPVSTSAASSMNTPTTTTTTAAITPQNYVNTPFHHRHYTSPSRPYGSLSTPTSRTSMGSTTVTSTCGSTPSVTLTMSTNSSSPITAMVTRSNSPTRVTFSYSVRPLEPGVSLPVPVYSNHGTNSISSRSSGRARTSAWRRAGGLSAQAPPFYPTTTTGSVNFPAPPLPPPPPPLPRLRISRSRSPVTLNHNSLPASPTHAVASTASVELSSADQNVATLSSATAGSSAVSPTPPITPTASLKPMSPVQMHQEHSVSTPSDVNLLDQQSVGNRLFSQVYMITRNTGLASRITGMILELPATEHMVLLENDDALMNRVEEARAVLTMAEAGERDRSNTIEQPLSPASTSQQQPILERLVKWRGTSGSATGATANIPTGPSSTNPSSASTADCITTSPERVPLFWQPGLQGYYFPRAVPGINVTPPVPVDPVKLAFRYSLYRGVGRVIGLCLLTNETCPLHLSRPVLKYILGRVLHWHDFAFYDPTTFEGLRQLLQHTLPDQKEKLEGSVADYNLTFSLIPAVEEGGLNNEPGRTTSVNCSHQLAPHGDDVEVNESNVYEFVKRYTEFKMIEAVREPLEQMRLGVFDILPRNALDRLTAEDLRLLLNGTGEIDVDVLASYTTFHNETGASSTDVVKSVEGVDGVARLKRWFWITVRNMNNKQRQDLLYFWTSSPALPASSQGFQPMPSITIRPADDHHLPSANTCISRLYLPLYSSRHILREKLLQAIEVKSFGFV</sequence>
<feature type="region of interest" description="Disordered" evidence="3">
    <location>
        <begin position="1847"/>
        <end position="1870"/>
    </location>
</feature>
<dbReference type="GO" id="GO:0034450">
    <property type="term" value="F:ubiquitin-ubiquitin ligase activity"/>
    <property type="evidence" value="ECO:0007669"/>
    <property type="project" value="TreeGrafter"/>
</dbReference>
<evidence type="ECO:0000256" key="2">
    <source>
        <dbReference type="PROSITE-ProRule" id="PRU00104"/>
    </source>
</evidence>
<accession>A0A8E0RSB8</accession>
<dbReference type="InterPro" id="IPR035983">
    <property type="entry name" value="Hect_E3_ubiquitin_ligase"/>
</dbReference>
<dbReference type="SMART" id="SM00517">
    <property type="entry name" value="PolyA"/>
    <property type="match status" value="1"/>
</dbReference>
<feature type="region of interest" description="Disordered" evidence="3">
    <location>
        <begin position="305"/>
        <end position="325"/>
    </location>
</feature>
<feature type="region of interest" description="Disordered" evidence="3">
    <location>
        <begin position="774"/>
        <end position="853"/>
    </location>
</feature>
<gene>
    <name evidence="6" type="ORF">FBUS_11827</name>
</gene>
<feature type="compositionally biased region" description="Low complexity" evidence="3">
    <location>
        <begin position="1855"/>
        <end position="1868"/>
    </location>
</feature>
<dbReference type="PANTHER" id="PTHR46276">
    <property type="entry name" value="E3 UBIQUITIN-PROTEIN LIGASE UBR5"/>
    <property type="match status" value="1"/>
</dbReference>
<feature type="region of interest" description="Disordered" evidence="3">
    <location>
        <begin position="1519"/>
        <end position="1559"/>
    </location>
</feature>
<keyword evidence="7" id="KW-1185">Reference proteome</keyword>
<evidence type="ECO:0000313" key="7">
    <source>
        <dbReference type="Proteomes" id="UP000728185"/>
    </source>
</evidence>
<dbReference type="EMBL" id="LUCM01006404">
    <property type="protein sequence ID" value="KAA0191329.1"/>
    <property type="molecule type" value="Genomic_DNA"/>
</dbReference>
<feature type="compositionally biased region" description="Polar residues" evidence="3">
    <location>
        <begin position="427"/>
        <end position="449"/>
    </location>
</feature>
<feature type="compositionally biased region" description="Polar residues" evidence="3">
    <location>
        <begin position="1817"/>
        <end position="1830"/>
    </location>
</feature>
<dbReference type="Gene3D" id="3.30.2160.10">
    <property type="entry name" value="Hect, E3 ligase catalytic domain"/>
    <property type="match status" value="1"/>
</dbReference>
<feature type="compositionally biased region" description="Low complexity" evidence="3">
    <location>
        <begin position="783"/>
        <end position="831"/>
    </location>
</feature>
<feature type="non-terminal residue" evidence="6">
    <location>
        <position position="1"/>
    </location>
</feature>
<evidence type="ECO:0000256" key="1">
    <source>
        <dbReference type="ARBA" id="ARBA00022786"/>
    </source>
</evidence>
<dbReference type="Pfam" id="PF00658">
    <property type="entry name" value="MLLE"/>
    <property type="match status" value="1"/>
</dbReference>
<feature type="compositionally biased region" description="Low complexity" evidence="3">
    <location>
        <begin position="1533"/>
        <end position="1554"/>
    </location>
</feature>
<feature type="compositionally biased region" description="Low complexity" evidence="3">
    <location>
        <begin position="603"/>
        <end position="613"/>
    </location>
</feature>
<evidence type="ECO:0000259" key="5">
    <source>
        <dbReference type="PROSITE" id="PS51309"/>
    </source>
</evidence>
<feature type="region of interest" description="Disordered" evidence="3">
    <location>
        <begin position="603"/>
        <end position="671"/>
    </location>
</feature>
<dbReference type="InterPro" id="IPR002004">
    <property type="entry name" value="PABP_HYD_C"/>
</dbReference>
<dbReference type="OrthoDB" id="6284014at2759"/>
<feature type="domain" description="PABC" evidence="5">
    <location>
        <begin position="1730"/>
        <end position="1809"/>
    </location>
</feature>
<feature type="compositionally biased region" description="Polar residues" evidence="3">
    <location>
        <begin position="225"/>
        <end position="246"/>
    </location>
</feature>
<dbReference type="Gene3D" id="1.10.1900.10">
    <property type="entry name" value="c-terminal domain of poly(a) binding protein"/>
    <property type="match status" value="1"/>
</dbReference>
<feature type="compositionally biased region" description="Polar residues" evidence="3">
    <location>
        <begin position="1520"/>
        <end position="1532"/>
    </location>
</feature>
<feature type="compositionally biased region" description="Polar residues" evidence="3">
    <location>
        <begin position="194"/>
        <end position="204"/>
    </location>
</feature>
<dbReference type="Pfam" id="PF00632">
    <property type="entry name" value="HECT"/>
    <property type="match status" value="1"/>
</dbReference>
<dbReference type="SMART" id="SM00119">
    <property type="entry name" value="HECTc"/>
    <property type="match status" value="1"/>
</dbReference>
<comment type="caution">
    <text evidence="6">The sequence shown here is derived from an EMBL/GenBank/DDBJ whole genome shotgun (WGS) entry which is preliminary data.</text>
</comment>
<dbReference type="SUPFAM" id="SSF63570">
    <property type="entry name" value="PABC (PABP) domain"/>
    <property type="match status" value="1"/>
</dbReference>
<feature type="region of interest" description="Disordered" evidence="3">
    <location>
        <begin position="572"/>
        <end position="591"/>
    </location>
</feature>
<dbReference type="Gene3D" id="3.30.2410.10">
    <property type="entry name" value="Hect, E3 ligase catalytic domain"/>
    <property type="match status" value="1"/>
</dbReference>
<dbReference type="InterPro" id="IPR036053">
    <property type="entry name" value="PABP-dom"/>
</dbReference>
<feature type="region of interest" description="Disordered" evidence="3">
    <location>
        <begin position="371"/>
        <end position="458"/>
    </location>
</feature>
<evidence type="ECO:0000313" key="6">
    <source>
        <dbReference type="EMBL" id="KAA0191329.1"/>
    </source>
</evidence>
<dbReference type="PROSITE" id="PS51309">
    <property type="entry name" value="PABC"/>
    <property type="match status" value="1"/>
</dbReference>
<evidence type="ECO:0000256" key="3">
    <source>
        <dbReference type="SAM" id="MobiDB-lite"/>
    </source>
</evidence>
<protein>
    <submittedName>
        <fullName evidence="6">Hyperplastic disc</fullName>
    </submittedName>
</protein>
<dbReference type="GO" id="GO:0090263">
    <property type="term" value="P:positive regulation of canonical Wnt signaling pathway"/>
    <property type="evidence" value="ECO:0007669"/>
    <property type="project" value="TreeGrafter"/>
</dbReference>
<dbReference type="PROSITE" id="PS50237">
    <property type="entry name" value="HECT"/>
    <property type="match status" value="1"/>
</dbReference>
<keyword evidence="1 2" id="KW-0833">Ubl conjugation pathway</keyword>
<reference evidence="6" key="1">
    <citation type="submission" date="2019-05" db="EMBL/GenBank/DDBJ databases">
        <title>Annotation for the trematode Fasciolopsis buski.</title>
        <authorList>
            <person name="Choi Y.-J."/>
        </authorList>
    </citation>
    <scope>NUCLEOTIDE SEQUENCE</scope>
    <source>
        <strain evidence="6">HT</strain>
        <tissue evidence="6">Whole worm</tissue>
    </source>
</reference>
<dbReference type="GO" id="GO:0000209">
    <property type="term" value="P:protein polyubiquitination"/>
    <property type="evidence" value="ECO:0007669"/>
    <property type="project" value="TreeGrafter"/>
</dbReference>
<dbReference type="GO" id="GO:0005634">
    <property type="term" value="C:nucleus"/>
    <property type="evidence" value="ECO:0007669"/>
    <property type="project" value="TreeGrafter"/>
</dbReference>
<feature type="region of interest" description="Disordered" evidence="3">
    <location>
        <begin position="183"/>
        <end position="246"/>
    </location>
</feature>
<dbReference type="Proteomes" id="UP000728185">
    <property type="component" value="Unassembled WGS sequence"/>
</dbReference>
<dbReference type="InterPro" id="IPR000569">
    <property type="entry name" value="HECT_dom"/>
</dbReference>
<dbReference type="SUPFAM" id="SSF56204">
    <property type="entry name" value="Hect, E3 ligase catalytic domain"/>
    <property type="match status" value="1"/>
</dbReference>
<feature type="compositionally biased region" description="Low complexity" evidence="3">
    <location>
        <begin position="648"/>
        <end position="667"/>
    </location>
</feature>
<dbReference type="PANTHER" id="PTHR46276:SF1">
    <property type="entry name" value="E3 UBIQUITIN-PROTEIN LIGASE UBR5"/>
    <property type="match status" value="1"/>
</dbReference>
<proteinExistence type="predicted"/>
<feature type="compositionally biased region" description="Polar residues" evidence="3">
    <location>
        <begin position="614"/>
        <end position="627"/>
    </location>
</feature>
<feature type="domain" description="HECT" evidence="4">
    <location>
        <begin position="1917"/>
        <end position="2214"/>
    </location>
</feature>
<dbReference type="GO" id="GO:0003723">
    <property type="term" value="F:RNA binding"/>
    <property type="evidence" value="ECO:0007669"/>
    <property type="project" value="InterPro"/>
</dbReference>
<feature type="region of interest" description="Disordered" evidence="3">
    <location>
        <begin position="1807"/>
        <end position="1830"/>
    </location>
</feature>
<organism evidence="6 7">
    <name type="scientific">Fasciolopsis buskii</name>
    <dbReference type="NCBI Taxonomy" id="27845"/>
    <lineage>
        <taxon>Eukaryota</taxon>
        <taxon>Metazoa</taxon>
        <taxon>Spiralia</taxon>
        <taxon>Lophotrochozoa</taxon>
        <taxon>Platyhelminthes</taxon>
        <taxon>Trematoda</taxon>
        <taxon>Digenea</taxon>
        <taxon>Plagiorchiida</taxon>
        <taxon>Echinostomata</taxon>
        <taxon>Echinostomatoidea</taxon>
        <taxon>Fasciolidae</taxon>
        <taxon>Fasciolopsis</taxon>
    </lineage>
</organism>
<dbReference type="GO" id="GO:0005737">
    <property type="term" value="C:cytoplasm"/>
    <property type="evidence" value="ECO:0007669"/>
    <property type="project" value="TreeGrafter"/>
</dbReference>
<evidence type="ECO:0000259" key="4">
    <source>
        <dbReference type="PROSITE" id="PS50237"/>
    </source>
</evidence>
<feature type="active site" description="Glycyl thioester intermediate" evidence="2">
    <location>
        <position position="2183"/>
    </location>
</feature>